<dbReference type="EMBL" id="CADCTQ010000550">
    <property type="protein sequence ID" value="CAA9316610.1"/>
    <property type="molecule type" value="Genomic_DNA"/>
</dbReference>
<dbReference type="CDD" id="cd01741">
    <property type="entry name" value="GATase1_1"/>
    <property type="match status" value="1"/>
</dbReference>
<keyword evidence="2" id="KW-0808">Transferase</keyword>
<dbReference type="GO" id="GO:0016740">
    <property type="term" value="F:transferase activity"/>
    <property type="evidence" value="ECO:0007669"/>
    <property type="project" value="UniProtKB-KW"/>
</dbReference>
<dbReference type="PROSITE" id="PS51273">
    <property type="entry name" value="GATASE_TYPE_1"/>
    <property type="match status" value="1"/>
</dbReference>
<dbReference type="Pfam" id="PF00117">
    <property type="entry name" value="GATase"/>
    <property type="match status" value="1"/>
</dbReference>
<gene>
    <name evidence="2" type="ORF">AVDCRST_MAG56-6665</name>
</gene>
<dbReference type="InterPro" id="IPR029062">
    <property type="entry name" value="Class_I_gatase-like"/>
</dbReference>
<dbReference type="Gene3D" id="3.40.50.880">
    <property type="match status" value="1"/>
</dbReference>
<accession>A0A6J4KVE7</accession>
<protein>
    <submittedName>
        <fullName evidence="2">Glutamine amidotransferase, class I</fullName>
    </submittedName>
</protein>
<proteinExistence type="predicted"/>
<feature type="domain" description="Glutamine amidotransferase" evidence="1">
    <location>
        <begin position="43"/>
        <end position="186"/>
    </location>
</feature>
<dbReference type="InterPro" id="IPR044992">
    <property type="entry name" value="ChyE-like"/>
</dbReference>
<dbReference type="FunFam" id="3.40.50.880:FF:000033">
    <property type="entry name" value="Glutamine amidotransferase class-I"/>
    <property type="match status" value="1"/>
</dbReference>
<dbReference type="PANTHER" id="PTHR42695:SF5">
    <property type="entry name" value="GLUTAMINE AMIDOTRANSFERASE YLR126C-RELATED"/>
    <property type="match status" value="1"/>
</dbReference>
<keyword evidence="2" id="KW-0315">Glutamine amidotransferase</keyword>
<evidence type="ECO:0000259" key="1">
    <source>
        <dbReference type="Pfam" id="PF00117"/>
    </source>
</evidence>
<dbReference type="AlphaFoldDB" id="A0A6J4KVE7"/>
<reference evidence="2" key="1">
    <citation type="submission" date="2020-02" db="EMBL/GenBank/DDBJ databases">
        <authorList>
            <person name="Meier V. D."/>
        </authorList>
    </citation>
    <scope>NUCLEOTIDE SEQUENCE</scope>
    <source>
        <strain evidence="2">AVDCRST_MAG56</strain>
    </source>
</reference>
<organism evidence="2">
    <name type="scientific">uncultured Cytophagales bacterium</name>
    <dbReference type="NCBI Taxonomy" id="158755"/>
    <lineage>
        <taxon>Bacteria</taxon>
        <taxon>Pseudomonadati</taxon>
        <taxon>Bacteroidota</taxon>
        <taxon>Sphingobacteriia</taxon>
        <taxon>Sphingobacteriales</taxon>
        <taxon>environmental samples</taxon>
    </lineage>
</organism>
<name>A0A6J4KVE7_9SPHI</name>
<dbReference type="SUPFAM" id="SSF52317">
    <property type="entry name" value="Class I glutamine amidotransferase-like"/>
    <property type="match status" value="1"/>
</dbReference>
<dbReference type="InterPro" id="IPR017926">
    <property type="entry name" value="GATASE"/>
</dbReference>
<dbReference type="GO" id="GO:0005829">
    <property type="term" value="C:cytosol"/>
    <property type="evidence" value="ECO:0007669"/>
    <property type="project" value="TreeGrafter"/>
</dbReference>
<sequence length="232" mass="25535">MHIHCFQHVPFETPGNLRGWAQRHGHSISYTHFYRDAPSFDGLDGADLLLVLGGAMNVDEEDRYPWLAAEKAQIRRFVDGGRKVLGICLGSQLIVSALGGRVYAAPEKEIGFFPVRFTAEAARHPWFASFDPAAPVFHWHGDTFDLPPGAVRLASSAACANQAYRIGNHVVGFQFHPEADRGTVGDMLHYDGHELAEAGRFIQSPETILAQAGRCLDRSGPAFLTFLDGFCK</sequence>
<evidence type="ECO:0000313" key="2">
    <source>
        <dbReference type="EMBL" id="CAA9316610.1"/>
    </source>
</evidence>
<dbReference type="PANTHER" id="PTHR42695">
    <property type="entry name" value="GLUTAMINE AMIDOTRANSFERASE YLR126C-RELATED"/>
    <property type="match status" value="1"/>
</dbReference>